<dbReference type="AlphaFoldDB" id="A0A9P7VRM0"/>
<keyword evidence="4" id="KW-1185">Reference proteome</keyword>
<dbReference type="OrthoDB" id="10252740at2759"/>
<sequence length="108" mass="12297">MIPDNLQTLTNALCYVYARSTRAVSTPAPVYYADMVRSRAKYHFSPDSPLGMDEDWSASSDTGSGTPAEILEKYRRFFKPAHKDQRKKMCFQVNRFVDIRVPTGLVKS</sequence>
<organism evidence="3 4">
    <name type="scientific">Guyanagaster necrorhizus</name>
    <dbReference type="NCBI Taxonomy" id="856835"/>
    <lineage>
        <taxon>Eukaryota</taxon>
        <taxon>Fungi</taxon>
        <taxon>Dikarya</taxon>
        <taxon>Basidiomycota</taxon>
        <taxon>Agaricomycotina</taxon>
        <taxon>Agaricomycetes</taxon>
        <taxon>Agaricomycetidae</taxon>
        <taxon>Agaricales</taxon>
        <taxon>Marasmiineae</taxon>
        <taxon>Physalacriaceae</taxon>
        <taxon>Guyanagaster</taxon>
    </lineage>
</organism>
<dbReference type="SUPFAM" id="SSF53098">
    <property type="entry name" value="Ribonuclease H-like"/>
    <property type="match status" value="1"/>
</dbReference>
<dbReference type="GeneID" id="66102304"/>
<evidence type="ECO:0000256" key="1">
    <source>
        <dbReference type="SAM" id="MobiDB-lite"/>
    </source>
</evidence>
<reference evidence="3" key="1">
    <citation type="submission" date="2020-11" db="EMBL/GenBank/DDBJ databases">
        <title>Adaptations for nitrogen fixation in a non-lichenized fungal sporocarp promotes dispersal by wood-feeding termites.</title>
        <authorList>
            <consortium name="DOE Joint Genome Institute"/>
            <person name="Koch R.A."/>
            <person name="Yoon G."/>
            <person name="Arayal U."/>
            <person name="Lail K."/>
            <person name="Amirebrahimi M."/>
            <person name="Labutti K."/>
            <person name="Lipzen A."/>
            <person name="Riley R."/>
            <person name="Barry K."/>
            <person name="Henrissat B."/>
            <person name="Grigoriev I.V."/>
            <person name="Herr J.R."/>
            <person name="Aime M.C."/>
        </authorList>
    </citation>
    <scope>NUCLEOTIDE SEQUENCE</scope>
    <source>
        <strain evidence="3">MCA 3950</strain>
    </source>
</reference>
<dbReference type="InterPro" id="IPR036397">
    <property type="entry name" value="RNaseH_sf"/>
</dbReference>
<dbReference type="PANTHER" id="PTHR22891">
    <property type="entry name" value="EUKARYOTIC TRANSLATION INITIATION FACTOR 2C"/>
    <property type="match status" value="1"/>
</dbReference>
<dbReference type="EMBL" id="MU250537">
    <property type="protein sequence ID" value="KAG7445450.1"/>
    <property type="molecule type" value="Genomic_DNA"/>
</dbReference>
<evidence type="ECO:0000313" key="4">
    <source>
        <dbReference type="Proteomes" id="UP000812287"/>
    </source>
</evidence>
<dbReference type="Gene3D" id="3.30.420.10">
    <property type="entry name" value="Ribonuclease H-like superfamily/Ribonuclease H"/>
    <property type="match status" value="1"/>
</dbReference>
<gene>
    <name evidence="3" type="ORF">BT62DRAFT_195286</name>
</gene>
<protein>
    <recommendedName>
        <fullName evidence="2">Piwi domain-containing protein</fullName>
    </recommendedName>
</protein>
<evidence type="ECO:0000259" key="2">
    <source>
        <dbReference type="PROSITE" id="PS50822"/>
    </source>
</evidence>
<evidence type="ECO:0000313" key="3">
    <source>
        <dbReference type="EMBL" id="KAG7445450.1"/>
    </source>
</evidence>
<dbReference type="InterPro" id="IPR003165">
    <property type="entry name" value="Piwi"/>
</dbReference>
<dbReference type="RefSeq" id="XP_043038950.1">
    <property type="nucleotide sequence ID" value="XM_043180008.1"/>
</dbReference>
<accession>A0A9P7VRM0</accession>
<feature type="domain" description="Piwi" evidence="2">
    <location>
        <begin position="1"/>
        <end position="45"/>
    </location>
</feature>
<name>A0A9P7VRM0_9AGAR</name>
<dbReference type="PROSITE" id="PS50822">
    <property type="entry name" value="PIWI"/>
    <property type="match status" value="1"/>
</dbReference>
<feature type="region of interest" description="Disordered" evidence="1">
    <location>
        <begin position="45"/>
        <end position="67"/>
    </location>
</feature>
<proteinExistence type="predicted"/>
<dbReference type="GO" id="GO:0003676">
    <property type="term" value="F:nucleic acid binding"/>
    <property type="evidence" value="ECO:0007669"/>
    <property type="project" value="InterPro"/>
</dbReference>
<dbReference type="InterPro" id="IPR012337">
    <property type="entry name" value="RNaseH-like_sf"/>
</dbReference>
<dbReference type="Proteomes" id="UP000812287">
    <property type="component" value="Unassembled WGS sequence"/>
</dbReference>
<dbReference type="Pfam" id="PF02171">
    <property type="entry name" value="Piwi"/>
    <property type="match status" value="1"/>
</dbReference>
<comment type="caution">
    <text evidence="3">The sequence shown here is derived from an EMBL/GenBank/DDBJ whole genome shotgun (WGS) entry which is preliminary data.</text>
</comment>